<dbReference type="GO" id="GO:0050660">
    <property type="term" value="F:flavin adenine dinucleotide binding"/>
    <property type="evidence" value="ECO:0007669"/>
    <property type="project" value="InterPro"/>
</dbReference>
<keyword evidence="16" id="KW-0503">Monooxygenase</keyword>
<name>A0A4D4J3G4_9PSEU</name>
<proteinExistence type="inferred from homology"/>
<evidence type="ECO:0000256" key="12">
    <source>
        <dbReference type="ARBA" id="ARBA00052183"/>
    </source>
</evidence>
<evidence type="ECO:0000256" key="10">
    <source>
        <dbReference type="ARBA" id="ARBA00051354"/>
    </source>
</evidence>
<dbReference type="OrthoDB" id="5168853at2"/>
<dbReference type="PIRSF" id="PIRSF000332">
    <property type="entry name" value="FMO"/>
    <property type="match status" value="1"/>
</dbReference>
<dbReference type="AlphaFoldDB" id="A0A4D4J3G4"/>
<sequence>MSELIASQREQVGDLSADRDVCIVGAGFSGLAAASALRRRDVAFTCVESAAGVGGIWRYSDGGESISSPSYRGLHLNTSRAVTGYTGFPMPDSYPRYPDLRQVAAYLEGFADHIGIRDDLELNTDVIAIEPAPDRSWNVITRDRATGTDRRRRFRQVIVAAGYHHTPQLPAIPGAASFPGRQLHSIEYVDPRDLAGHRVLVLGFGNSACDIAVETSHVADRTVLAIRHGAHVVPKQLMGIPIDEIAASRWWSWLPFRVQRRFVECLLWLIRGSITSYGLPRPNHRIFSAPITISDDLLSRITHGAISVKPMIERFRGSEAEFVDGSREDFDTVIYCTGYDFSFPFLPGDCVVGADGRLALYRRVVPPRYPGVYVVGLIRPVGAITRVVEAQAEWVADLIEGVAALPPEPEMWREIDGYLAGAARRYGTAVRDSIHVDVARYLRSVRREREEGRRRRREEVLR</sequence>
<dbReference type="InterPro" id="IPR000960">
    <property type="entry name" value="Flavin_mOase"/>
</dbReference>
<evidence type="ECO:0000256" key="4">
    <source>
        <dbReference type="ARBA" id="ARBA00022630"/>
    </source>
</evidence>
<evidence type="ECO:0000256" key="14">
    <source>
        <dbReference type="ARBA" id="ARBA00066870"/>
    </source>
</evidence>
<keyword evidence="5" id="KW-0274">FAD</keyword>
<evidence type="ECO:0000313" key="17">
    <source>
        <dbReference type="Proteomes" id="UP000298860"/>
    </source>
</evidence>
<comment type="catalytic activity">
    <reaction evidence="12">
        <text>3,4-dihydroxybenzoate + 2 bromide + 2 NADPH + 2 O2 + 5 H(+) = 3,5-dibromobenzene-1,2-diol + CO2 + 2 NADP(+) + 4 H2O</text>
        <dbReference type="Rhea" id="RHEA:56368"/>
        <dbReference type="ChEBI" id="CHEBI:15377"/>
        <dbReference type="ChEBI" id="CHEBI:15378"/>
        <dbReference type="ChEBI" id="CHEBI:15379"/>
        <dbReference type="ChEBI" id="CHEBI:15858"/>
        <dbReference type="ChEBI" id="CHEBI:16526"/>
        <dbReference type="ChEBI" id="CHEBI:36241"/>
        <dbReference type="ChEBI" id="CHEBI:57783"/>
        <dbReference type="ChEBI" id="CHEBI:58349"/>
        <dbReference type="ChEBI" id="CHEBI:140214"/>
        <dbReference type="EC" id="1.14.19.55"/>
    </reaction>
    <physiologicalReaction direction="left-to-right" evidence="12">
        <dbReference type="Rhea" id="RHEA:56369"/>
    </physiologicalReaction>
</comment>
<keyword evidence="17" id="KW-1185">Reference proteome</keyword>
<evidence type="ECO:0000256" key="2">
    <source>
        <dbReference type="ARBA" id="ARBA00009183"/>
    </source>
</evidence>
<dbReference type="InterPro" id="IPR020946">
    <property type="entry name" value="Flavin_mOase-like"/>
</dbReference>
<dbReference type="Pfam" id="PF00743">
    <property type="entry name" value="FMO-like"/>
    <property type="match status" value="1"/>
</dbReference>
<gene>
    <name evidence="16" type="ORF">GTS_01700</name>
</gene>
<dbReference type="Proteomes" id="UP000298860">
    <property type="component" value="Unassembled WGS sequence"/>
</dbReference>
<protein>
    <recommendedName>
        <fullName evidence="15">4-hydroxybenzoate brominase (decarboxylating)</fullName>
        <ecNumber evidence="14">1.14.19.55</ecNumber>
    </recommendedName>
</protein>
<comment type="cofactor">
    <cofactor evidence="1">
        <name>FAD</name>
        <dbReference type="ChEBI" id="CHEBI:57692"/>
    </cofactor>
</comment>
<dbReference type="RefSeq" id="WP_137811754.1">
    <property type="nucleotide sequence ID" value="NZ_BJFL01000001.1"/>
</dbReference>
<keyword evidence="7" id="KW-0560">Oxidoreductase</keyword>
<evidence type="ECO:0000256" key="5">
    <source>
        <dbReference type="ARBA" id="ARBA00022827"/>
    </source>
</evidence>
<dbReference type="SUPFAM" id="SSF51905">
    <property type="entry name" value="FAD/NAD(P)-binding domain"/>
    <property type="match status" value="2"/>
</dbReference>
<comment type="catalytic activity">
    <reaction evidence="10">
        <text>bromide + 4-hydroxybenzoate + NADPH + O2 + 2 H(+) = 3-bromo-4-hydroxybenzoate + NADP(+) + 2 H2O</text>
        <dbReference type="Rhea" id="RHEA:56352"/>
        <dbReference type="ChEBI" id="CHEBI:15377"/>
        <dbReference type="ChEBI" id="CHEBI:15378"/>
        <dbReference type="ChEBI" id="CHEBI:15379"/>
        <dbReference type="ChEBI" id="CHEBI:15858"/>
        <dbReference type="ChEBI" id="CHEBI:17879"/>
        <dbReference type="ChEBI" id="CHEBI:57783"/>
        <dbReference type="ChEBI" id="CHEBI:58349"/>
        <dbReference type="ChEBI" id="CHEBI:140203"/>
    </reaction>
    <physiologicalReaction direction="left-to-right" evidence="10">
        <dbReference type="Rhea" id="RHEA:56353"/>
    </physiologicalReaction>
</comment>
<organism evidence="16 17">
    <name type="scientific">Gandjariella thermophila</name>
    <dbReference type="NCBI Taxonomy" id="1931992"/>
    <lineage>
        <taxon>Bacteria</taxon>
        <taxon>Bacillati</taxon>
        <taxon>Actinomycetota</taxon>
        <taxon>Actinomycetes</taxon>
        <taxon>Pseudonocardiales</taxon>
        <taxon>Pseudonocardiaceae</taxon>
        <taxon>Gandjariella</taxon>
    </lineage>
</organism>
<keyword evidence="6" id="KW-0521">NADP</keyword>
<comment type="catalytic activity">
    <reaction evidence="11">
        <text>3,4-dihydroxybenzoate + bromide + NADPH + O2 + 2 H(+) = 3-bromo-4,5-dihydroxybenzoate + NADP(+) + 2 H2O</text>
        <dbReference type="Rhea" id="RHEA:56372"/>
        <dbReference type="ChEBI" id="CHEBI:15377"/>
        <dbReference type="ChEBI" id="CHEBI:15378"/>
        <dbReference type="ChEBI" id="CHEBI:15379"/>
        <dbReference type="ChEBI" id="CHEBI:15858"/>
        <dbReference type="ChEBI" id="CHEBI:36241"/>
        <dbReference type="ChEBI" id="CHEBI:57783"/>
        <dbReference type="ChEBI" id="CHEBI:58349"/>
        <dbReference type="ChEBI" id="CHEBI:140211"/>
    </reaction>
    <physiologicalReaction direction="left-to-right" evidence="11">
        <dbReference type="Rhea" id="RHEA:56373"/>
    </physiologicalReaction>
</comment>
<evidence type="ECO:0000256" key="13">
    <source>
        <dbReference type="ARBA" id="ARBA00052260"/>
    </source>
</evidence>
<evidence type="ECO:0000256" key="6">
    <source>
        <dbReference type="ARBA" id="ARBA00022857"/>
    </source>
</evidence>
<comment type="catalytic activity">
    <reaction evidence="13">
        <text>2 bromide + 4-hydroxybenzoate + 2 NADPH + 2 O2 + 5 H(+) = 2,4-dibromophenol + CO2 + 2 NADP(+) + 4 H2O</text>
        <dbReference type="Rhea" id="RHEA:56348"/>
        <dbReference type="ChEBI" id="CHEBI:15377"/>
        <dbReference type="ChEBI" id="CHEBI:15378"/>
        <dbReference type="ChEBI" id="CHEBI:15379"/>
        <dbReference type="ChEBI" id="CHEBI:15858"/>
        <dbReference type="ChEBI" id="CHEBI:16526"/>
        <dbReference type="ChEBI" id="CHEBI:17879"/>
        <dbReference type="ChEBI" id="CHEBI:34238"/>
        <dbReference type="ChEBI" id="CHEBI:57783"/>
        <dbReference type="ChEBI" id="CHEBI:58349"/>
        <dbReference type="EC" id="1.14.19.55"/>
    </reaction>
    <physiologicalReaction direction="left-to-right" evidence="13">
        <dbReference type="Rhea" id="RHEA:56349"/>
    </physiologicalReaction>
</comment>
<reference evidence="17" key="1">
    <citation type="submission" date="2019-04" db="EMBL/GenBank/DDBJ databases">
        <title>Draft genome sequence of Pseudonocardiaceae bacterium SL3-2-4.</title>
        <authorList>
            <person name="Ningsih F."/>
            <person name="Yokota A."/>
            <person name="Sakai Y."/>
            <person name="Nanatani K."/>
            <person name="Yabe S."/>
            <person name="Oetari A."/>
            <person name="Sjamsuridzal W."/>
        </authorList>
    </citation>
    <scope>NUCLEOTIDE SEQUENCE [LARGE SCALE GENOMIC DNA]</scope>
    <source>
        <strain evidence="17">SL3-2-4</strain>
    </source>
</reference>
<dbReference type="Gene3D" id="3.50.50.60">
    <property type="entry name" value="FAD/NAD(P)-binding domain"/>
    <property type="match status" value="1"/>
</dbReference>
<accession>A0A4D4J3G4</accession>
<comment type="similarity">
    <text evidence="3">Belongs to the FAD-binding monooxygenase family.</text>
</comment>
<evidence type="ECO:0000256" key="3">
    <source>
        <dbReference type="ARBA" id="ARBA00010139"/>
    </source>
</evidence>
<evidence type="ECO:0000256" key="11">
    <source>
        <dbReference type="ARBA" id="ARBA00051726"/>
    </source>
</evidence>
<comment type="catalytic activity">
    <reaction evidence="9">
        <text>3-bromo-4,5-dihydroxybenzoate + bromide + NADPH + O2 + 3 H(+) = 3,5-dibromobenzene-1,2-diol + CO2 + NADP(+) + 2 H2O</text>
        <dbReference type="Rhea" id="RHEA:56376"/>
        <dbReference type="ChEBI" id="CHEBI:15377"/>
        <dbReference type="ChEBI" id="CHEBI:15378"/>
        <dbReference type="ChEBI" id="CHEBI:15379"/>
        <dbReference type="ChEBI" id="CHEBI:15858"/>
        <dbReference type="ChEBI" id="CHEBI:16526"/>
        <dbReference type="ChEBI" id="CHEBI:57783"/>
        <dbReference type="ChEBI" id="CHEBI:58349"/>
        <dbReference type="ChEBI" id="CHEBI:140211"/>
        <dbReference type="ChEBI" id="CHEBI:140214"/>
    </reaction>
    <physiologicalReaction direction="left-to-right" evidence="9">
        <dbReference type="Rhea" id="RHEA:56377"/>
    </physiologicalReaction>
</comment>
<dbReference type="InterPro" id="IPR050346">
    <property type="entry name" value="FMO-like"/>
</dbReference>
<dbReference type="GO" id="GO:0004499">
    <property type="term" value="F:N,N-dimethylaniline monooxygenase activity"/>
    <property type="evidence" value="ECO:0007669"/>
    <property type="project" value="InterPro"/>
</dbReference>
<dbReference type="InterPro" id="IPR036188">
    <property type="entry name" value="FAD/NAD-bd_sf"/>
</dbReference>
<comment type="caution">
    <text evidence="16">The sequence shown here is derived from an EMBL/GenBank/DDBJ whole genome shotgun (WGS) entry which is preliminary data.</text>
</comment>
<evidence type="ECO:0000256" key="9">
    <source>
        <dbReference type="ARBA" id="ARBA00050583"/>
    </source>
</evidence>
<dbReference type="PANTHER" id="PTHR23023">
    <property type="entry name" value="DIMETHYLANILINE MONOOXYGENASE"/>
    <property type="match status" value="1"/>
</dbReference>
<keyword evidence="4" id="KW-0285">Flavoprotein</keyword>
<comment type="similarity">
    <text evidence="2">Belongs to the FMO family.</text>
</comment>
<dbReference type="EMBL" id="BJFL01000001">
    <property type="protein sequence ID" value="GDY28537.1"/>
    <property type="molecule type" value="Genomic_DNA"/>
</dbReference>
<evidence type="ECO:0000256" key="15">
    <source>
        <dbReference type="ARBA" id="ARBA00069832"/>
    </source>
</evidence>
<dbReference type="PRINTS" id="PR00370">
    <property type="entry name" value="FMOXYGENASE"/>
</dbReference>
<evidence type="ECO:0000313" key="16">
    <source>
        <dbReference type="EMBL" id="GDY28537.1"/>
    </source>
</evidence>
<evidence type="ECO:0000256" key="8">
    <source>
        <dbReference type="ARBA" id="ARBA00050194"/>
    </source>
</evidence>
<evidence type="ECO:0000256" key="1">
    <source>
        <dbReference type="ARBA" id="ARBA00001974"/>
    </source>
</evidence>
<dbReference type="GO" id="GO:0050661">
    <property type="term" value="F:NADP binding"/>
    <property type="evidence" value="ECO:0007669"/>
    <property type="project" value="InterPro"/>
</dbReference>
<dbReference type="EC" id="1.14.19.55" evidence="14"/>
<evidence type="ECO:0000256" key="7">
    <source>
        <dbReference type="ARBA" id="ARBA00023002"/>
    </source>
</evidence>
<comment type="catalytic activity">
    <reaction evidence="8">
        <text>3-bromo-4-hydroxybenzoate + bromide + NADPH + O2 + 3 H(+) = 2,4-dibromophenol + CO2 + NADP(+) + 2 H2O</text>
        <dbReference type="Rhea" id="RHEA:56356"/>
        <dbReference type="ChEBI" id="CHEBI:15377"/>
        <dbReference type="ChEBI" id="CHEBI:15378"/>
        <dbReference type="ChEBI" id="CHEBI:15379"/>
        <dbReference type="ChEBI" id="CHEBI:15858"/>
        <dbReference type="ChEBI" id="CHEBI:16526"/>
        <dbReference type="ChEBI" id="CHEBI:34238"/>
        <dbReference type="ChEBI" id="CHEBI:57783"/>
        <dbReference type="ChEBI" id="CHEBI:58349"/>
        <dbReference type="ChEBI" id="CHEBI:140203"/>
    </reaction>
    <physiologicalReaction direction="left-to-right" evidence="8">
        <dbReference type="Rhea" id="RHEA:56357"/>
    </physiologicalReaction>
</comment>
<dbReference type="FunFam" id="3.50.50.60:FF:000023">
    <property type="entry name" value="Dimethylaniline monooxygenase [N-oxide-forming]"/>
    <property type="match status" value="1"/>
</dbReference>